<keyword evidence="5" id="KW-0812">Transmembrane</keyword>
<dbReference type="PANTHER" id="PTHR40980:SF4">
    <property type="entry name" value="TONB-DEPENDENT RECEPTOR-LIKE BETA-BARREL DOMAIN-CONTAINING PROTEIN"/>
    <property type="match status" value="1"/>
</dbReference>
<comment type="subcellular location">
    <subcellularLocation>
        <location evidence="1 4">Cell outer membrane</location>
    </subcellularLocation>
</comment>
<dbReference type="SUPFAM" id="SSF56935">
    <property type="entry name" value="Porins"/>
    <property type="match status" value="1"/>
</dbReference>
<evidence type="ECO:0000256" key="5">
    <source>
        <dbReference type="SAM" id="Phobius"/>
    </source>
</evidence>
<evidence type="ECO:0000256" key="4">
    <source>
        <dbReference type="RuleBase" id="RU003357"/>
    </source>
</evidence>
<dbReference type="InterPro" id="IPR008969">
    <property type="entry name" value="CarboxyPept-like_regulatory"/>
</dbReference>
<name>A0A327TA42_9SPHI</name>
<dbReference type="InterPro" id="IPR036942">
    <property type="entry name" value="Beta-barrel_TonB_sf"/>
</dbReference>
<keyword evidence="5" id="KW-1133">Transmembrane helix</keyword>
<accession>A0A327TA42</accession>
<dbReference type="SUPFAM" id="SSF49464">
    <property type="entry name" value="Carboxypeptidase regulatory domain-like"/>
    <property type="match status" value="1"/>
</dbReference>
<dbReference type="InterPro" id="IPR000531">
    <property type="entry name" value="Beta-barrel_TonB"/>
</dbReference>
<sequence>MIIYLLSKKKYTVYPLQPLLLISFLIIFLSFYSISKARGQSGTITLMYKNCTAQTLLKDLDKQSSFTFVYDPAQMSEVKLQNINYNHLPLKLVLEDLEKKTNLNFSMLNSNISVRLTVKPPVKKPEPGKITGTVSDEKGETFPSASIRVIELGSGMQSAVDGTYVMSLPPGTYTLEISYISYQTQKITGVQIKAGAITKLDISMKPAANALKEVVVTSGYQKASTAGLYARQKTAAGITDGISAAQIARTPDNNVGAILKRVSGLNVVDNRYVVVRGLSDRYNQAQIDGVTQPSTDMNRRNFSFDAIPAEMVSSIVVNKTATPDLSSEFAGGQVIVNTLDIPIQNFMQFQVGTGYNSNTIGKDFMQAGKRAGAEVFGFMDKSHKLPLGLQSWSRNGAVPDYLITQSRAFDPGGFRLYRYGFEPNQNYRFSFGRVYPLKNGLSFGFVGGATLRNSQEINDFISTRGGFTPSSIDSADIRQNGRIYKYNSTISALLNLGVQGKGFKIGFRNMYSHVYNNDFITSESRDPTDEQKTGPEYRRQFNIQDPKNTTVLQHKLEGEHTLGESGVKLTWNGSYTHVSQTINDRRKFTAFGSGSVNGIPYFQRYLVANAKQNDGNPDYRLYTDTREKDYNWGINLSKSFELLGDNTLAKIGYSGFYKKRDLSNYTIEIYNAINPILFVAPYEYSLAPDKVGSGADQAFYSVPDDMGGQFTGKANSQSAYAMLDQRFFKKLRLVYGVRFDAYKLSNTQLKTKDGETNTDDNKKFLPSVNVTYSISDNINVRGSYATTVVRPDFRETSVFNLYDPILDARIRGSNVKSTKINNTDLRLEWYPSAGEIVSLSGFYKKFDKPIELVFIQDMAVDQYAFQNQKSAVNYGLEMEVRKSMGFIADRQWLRNLSVFGNGTLIKSDVVALSYEGVNNEVVKEVKSKRALYGQSPWIVNVGLSYTQLNYGANVVYNRSGYRTNTIHFSPLEIEYEMGRNLVDFQVFTRVFKQKGELKLNISNLLNAQTSFYKNINGYDGGGGDTPFVLKPGQTDQYKESDGDKITYQVRSGTNVSMAFTYKF</sequence>
<evidence type="ECO:0000256" key="3">
    <source>
        <dbReference type="ARBA" id="ARBA00023237"/>
    </source>
</evidence>
<dbReference type="InterPro" id="IPR037066">
    <property type="entry name" value="Plug_dom_sf"/>
</dbReference>
<evidence type="ECO:0000313" key="8">
    <source>
        <dbReference type="EMBL" id="RAJ36974.1"/>
    </source>
</evidence>
<feature type="domain" description="TonB-dependent receptor-like beta-barrel" evidence="6">
    <location>
        <begin position="544"/>
        <end position="987"/>
    </location>
</feature>
<evidence type="ECO:0000256" key="1">
    <source>
        <dbReference type="ARBA" id="ARBA00004442"/>
    </source>
</evidence>
<dbReference type="Pfam" id="PF07715">
    <property type="entry name" value="Plug"/>
    <property type="match status" value="1"/>
</dbReference>
<dbReference type="Pfam" id="PF13620">
    <property type="entry name" value="CarboxypepD_reg"/>
    <property type="match status" value="1"/>
</dbReference>
<dbReference type="GO" id="GO:0009279">
    <property type="term" value="C:cell outer membrane"/>
    <property type="evidence" value="ECO:0007669"/>
    <property type="project" value="UniProtKB-SubCell"/>
</dbReference>
<organism evidence="8 9">
    <name type="scientific">Pedobacter cryoconitis</name>
    <dbReference type="NCBI Taxonomy" id="188932"/>
    <lineage>
        <taxon>Bacteria</taxon>
        <taxon>Pseudomonadati</taxon>
        <taxon>Bacteroidota</taxon>
        <taxon>Sphingobacteriia</taxon>
        <taxon>Sphingobacteriales</taxon>
        <taxon>Sphingobacteriaceae</taxon>
        <taxon>Pedobacter</taxon>
    </lineage>
</organism>
<gene>
    <name evidence="8" type="ORF">LY11_00049</name>
</gene>
<proteinExistence type="inferred from homology"/>
<reference evidence="8 9" key="1">
    <citation type="submission" date="2018-06" db="EMBL/GenBank/DDBJ databases">
        <title>Genomic Encyclopedia of Archaeal and Bacterial Type Strains, Phase II (KMG-II): from individual species to whole genera.</title>
        <authorList>
            <person name="Goeker M."/>
        </authorList>
    </citation>
    <scope>NUCLEOTIDE SEQUENCE [LARGE SCALE GENOMIC DNA]</scope>
    <source>
        <strain evidence="8 9">DSM 14825</strain>
    </source>
</reference>
<dbReference type="OrthoDB" id="9768470at2"/>
<dbReference type="Gene3D" id="2.170.130.10">
    <property type="entry name" value="TonB-dependent receptor, plug domain"/>
    <property type="match status" value="1"/>
</dbReference>
<dbReference type="RefSeq" id="WP_111631735.1">
    <property type="nucleotide sequence ID" value="NZ_QLLR01000001.1"/>
</dbReference>
<evidence type="ECO:0000256" key="2">
    <source>
        <dbReference type="ARBA" id="ARBA00023136"/>
    </source>
</evidence>
<keyword evidence="2 4" id="KW-0472">Membrane</keyword>
<dbReference type="Gene3D" id="2.60.40.1120">
    <property type="entry name" value="Carboxypeptidase-like, regulatory domain"/>
    <property type="match status" value="1"/>
</dbReference>
<dbReference type="Proteomes" id="UP000249754">
    <property type="component" value="Unassembled WGS sequence"/>
</dbReference>
<comment type="similarity">
    <text evidence="4">Belongs to the TonB-dependent receptor family.</text>
</comment>
<keyword evidence="4" id="KW-0798">TonB box</keyword>
<protein>
    <submittedName>
        <fullName evidence="8">Outer membrane receptor protein involved in Fe transport</fullName>
    </submittedName>
</protein>
<feature type="transmembrane region" description="Helical" evidence="5">
    <location>
        <begin position="12"/>
        <end position="34"/>
    </location>
</feature>
<comment type="caution">
    <text evidence="8">The sequence shown here is derived from an EMBL/GenBank/DDBJ whole genome shotgun (WGS) entry which is preliminary data.</text>
</comment>
<evidence type="ECO:0000259" key="7">
    <source>
        <dbReference type="Pfam" id="PF07715"/>
    </source>
</evidence>
<evidence type="ECO:0000313" key="9">
    <source>
        <dbReference type="Proteomes" id="UP000249754"/>
    </source>
</evidence>
<keyword evidence="3" id="KW-0998">Cell outer membrane</keyword>
<dbReference type="PANTHER" id="PTHR40980">
    <property type="entry name" value="PLUG DOMAIN-CONTAINING PROTEIN"/>
    <property type="match status" value="1"/>
</dbReference>
<dbReference type="Pfam" id="PF00593">
    <property type="entry name" value="TonB_dep_Rec_b-barrel"/>
    <property type="match status" value="1"/>
</dbReference>
<dbReference type="STRING" id="188932.AY601_2422"/>
<dbReference type="Gene3D" id="2.40.170.20">
    <property type="entry name" value="TonB-dependent receptor, beta-barrel domain"/>
    <property type="match status" value="1"/>
</dbReference>
<dbReference type="AlphaFoldDB" id="A0A327TA42"/>
<dbReference type="EMBL" id="QLLR01000001">
    <property type="protein sequence ID" value="RAJ36974.1"/>
    <property type="molecule type" value="Genomic_DNA"/>
</dbReference>
<feature type="domain" description="TonB-dependent receptor plug" evidence="7">
    <location>
        <begin position="233"/>
        <end position="332"/>
    </location>
</feature>
<keyword evidence="8" id="KW-0675">Receptor</keyword>
<evidence type="ECO:0000259" key="6">
    <source>
        <dbReference type="Pfam" id="PF00593"/>
    </source>
</evidence>
<dbReference type="InterPro" id="IPR012910">
    <property type="entry name" value="Plug_dom"/>
</dbReference>